<dbReference type="Pfam" id="PF06761">
    <property type="entry name" value="IcmF-related"/>
    <property type="match status" value="1"/>
</dbReference>
<sequence length="1197" mass="129762">MGKILRALGSAIGITIIVALSLSLCIWFLGGFLGIGDARPLESVVGRIVGLGVLWIIALVLVLLFLLTGRKRDAEMTEEIVTAADTATNDDGIVRAELDEMRGKLRTALGKLRKSKLGRGHLYDLPWYVIIGPPGAGKTTAIVNSGLQFPLADDMGKTAIGGVGGTRNCDWWFTDNAVLVDTAGRYTTHESDSDADNAAWLGFLGILKKYRKRQPINGAIVAISLSDLSMQDEQTQKNHAAAIRRRLSELREKLGVRFPVYVLFTKADLLAGFIEFFDPLGKEARGQVWGFTLPLGKPKDGAGPLGAFDAEYGALVDRLNAQSLDRMQAESDTQKRSLIAGFPAQVSSVRQVAKDFLSELFQDNRFEYAPLLRGVYFTSGTQEGSPIDRLMMGMARTFGIGRQAIGSGSGTGRSYFLTHLFERVMFPESGLVSADDKVERRYRWSKRAALAATLLVAAGMGTVWTRSYLGNTQLVADLSAQTAQYDEAEKLIPPSPVGDTDLPAVVPALNILRDMPVNPATGEAEIPEGLGWGLYQGDIVGTQAQQAYRAALNEHLLPRLLLRLEEQMQSNINNSDLLYEALKIYLMLGLIGPMNADQITEWMQVDWLLAYPGPQRAELRDDLGLHLQAMLNQPMDQITLNNDLVTQVQGVLARMPQAQRVYNGIINSSAATQLPQWRLTDVGGPSLARAFVRSSNVPLSEGIPGIYTYDGFNGVFLGEALGVAERIQRDAWVLGEDYAVEQSDASLSALSRDVLDLYYNDFIAQYDKMLAELDIIPLVSLSHAVEVTNVLSGPTSPIVNVLNAVAQETELTRAPEPEEDEGGASGDQAAAAGKVAGKALKVKVPKLSPAAAKLLKTLNTSQGGTGEIPDQPGQYVEDRFQWLQDLVSAPDGQPSQLDLMIQSLTLVYQELNKLNFAGGLGTPDTQVSALAQFQADAARLEGPMQRWAQQIAVGSSGITADSTRAGLNAQWQASVLPMCNQATSSAYPFDRRAAADISMADFTRLFSPGGLIDSFFTQNLAEYVDIRTRPWTWKSGGGGDLGISQSVLQQFQYASEIRDAFFAAGPVAGVQFQITPYSLDPNAEAIILEIDGQTISYQSSGSQPRPSSVSWPGSVGLARVTFLPPTRDSESALNRDGPWGWFRLLDAAEIRDTSASDRKRVIFSIGGRIAIFEMQAGSVLNPFALPALSAFSCPETF</sequence>
<dbReference type="RefSeq" id="WP_133343760.1">
    <property type="nucleotide sequence ID" value="NZ_SMZO01000043.1"/>
</dbReference>
<dbReference type="EMBL" id="SMZO01000043">
    <property type="protein sequence ID" value="TDL85479.1"/>
    <property type="molecule type" value="Genomic_DNA"/>
</dbReference>
<gene>
    <name evidence="6" type="primary">tssM</name>
    <name evidence="6" type="ORF">E2L05_15315</name>
</gene>
<feature type="domain" description="Type VI secretion system component TssM1 N-terminal" evidence="4">
    <location>
        <begin position="194"/>
        <end position="452"/>
    </location>
</feature>
<evidence type="ECO:0000313" key="7">
    <source>
        <dbReference type="Proteomes" id="UP000294562"/>
    </source>
</evidence>
<evidence type="ECO:0000259" key="4">
    <source>
        <dbReference type="Pfam" id="PF14331"/>
    </source>
</evidence>
<dbReference type="InterPro" id="IPR025743">
    <property type="entry name" value="TssM1_N"/>
</dbReference>
<evidence type="ECO:0000313" key="6">
    <source>
        <dbReference type="EMBL" id="TDL85479.1"/>
    </source>
</evidence>
<proteinExistence type="predicted"/>
<reference evidence="6 7" key="1">
    <citation type="submission" date="2019-03" db="EMBL/GenBank/DDBJ databases">
        <title>Rhodobacteraceae bacterium SM1902, a new member of the family Rhodobacteraceae isolated from Yantai.</title>
        <authorList>
            <person name="Sun Y."/>
        </authorList>
    </citation>
    <scope>NUCLEOTIDE SEQUENCE [LARGE SCALE GENOMIC DNA]</scope>
    <source>
        <strain evidence="6 7">SM1902</strain>
    </source>
</reference>
<dbReference type="InterPro" id="IPR053156">
    <property type="entry name" value="T6SS_TssM-like"/>
</dbReference>
<keyword evidence="1" id="KW-1133">Transmembrane helix</keyword>
<feature type="transmembrane region" description="Helical" evidence="1">
    <location>
        <begin position="448"/>
        <end position="469"/>
    </location>
</feature>
<dbReference type="SUPFAM" id="SSF52540">
    <property type="entry name" value="P-loop containing nucleoside triphosphate hydrolases"/>
    <property type="match status" value="1"/>
</dbReference>
<dbReference type="Pfam" id="PF21070">
    <property type="entry name" value="IcmF_helical"/>
    <property type="match status" value="1"/>
</dbReference>
<dbReference type="Proteomes" id="UP000294562">
    <property type="component" value="Unassembled WGS sequence"/>
</dbReference>
<comment type="caution">
    <text evidence="6">The sequence shown here is derived from an EMBL/GenBank/DDBJ whole genome shotgun (WGS) entry which is preliminary data.</text>
</comment>
<dbReference type="NCBIfam" id="TIGR03348">
    <property type="entry name" value="VI_IcmF"/>
    <property type="match status" value="1"/>
</dbReference>
<feature type="domain" description="Type VI secretion system IcmF C-terminal" evidence="2">
    <location>
        <begin position="1072"/>
        <end position="1178"/>
    </location>
</feature>
<dbReference type="InterPro" id="IPR009612">
    <property type="entry name" value="IcmF-rel"/>
</dbReference>
<dbReference type="AlphaFoldDB" id="A0A4V3BB29"/>
<dbReference type="InterPro" id="IPR048677">
    <property type="entry name" value="TssM1_hel"/>
</dbReference>
<feature type="domain" description="Type VI secretion system component TssM1 helical" evidence="5">
    <location>
        <begin position="965"/>
        <end position="1065"/>
    </location>
</feature>
<dbReference type="Pfam" id="PF14331">
    <property type="entry name" value="IcmF-related_N"/>
    <property type="match status" value="1"/>
</dbReference>
<protein>
    <submittedName>
        <fullName evidence="6">Type VI secretion system membrane subunit TssM</fullName>
    </submittedName>
</protein>
<feature type="transmembrane region" description="Helical" evidence="1">
    <location>
        <begin position="48"/>
        <end position="67"/>
    </location>
</feature>
<feature type="domain" description="IcmF-related" evidence="3">
    <location>
        <begin position="507"/>
        <end position="809"/>
    </location>
</feature>
<evidence type="ECO:0000259" key="2">
    <source>
        <dbReference type="Pfam" id="PF06744"/>
    </source>
</evidence>
<dbReference type="CDD" id="cd00882">
    <property type="entry name" value="Ras_like_GTPase"/>
    <property type="match status" value="1"/>
</dbReference>
<evidence type="ECO:0000259" key="3">
    <source>
        <dbReference type="Pfam" id="PF06761"/>
    </source>
</evidence>
<dbReference type="InterPro" id="IPR027417">
    <property type="entry name" value="P-loop_NTPase"/>
</dbReference>
<dbReference type="InterPro" id="IPR017731">
    <property type="entry name" value="TssM1-like"/>
</dbReference>
<evidence type="ECO:0000259" key="5">
    <source>
        <dbReference type="Pfam" id="PF21070"/>
    </source>
</evidence>
<keyword evidence="1" id="KW-0472">Membrane</keyword>
<evidence type="ECO:0000256" key="1">
    <source>
        <dbReference type="SAM" id="Phobius"/>
    </source>
</evidence>
<keyword evidence="1" id="KW-0812">Transmembrane</keyword>
<dbReference type="PANTHER" id="PTHR36153:SF1">
    <property type="entry name" value="TYPE VI SECRETION SYSTEM COMPONENT TSSM1"/>
    <property type="match status" value="1"/>
</dbReference>
<dbReference type="Pfam" id="PF06744">
    <property type="entry name" value="IcmF_C"/>
    <property type="match status" value="1"/>
</dbReference>
<dbReference type="PANTHER" id="PTHR36153">
    <property type="entry name" value="INNER MEMBRANE PROTEIN-RELATED"/>
    <property type="match status" value="1"/>
</dbReference>
<dbReference type="OrthoDB" id="9758229at2"/>
<keyword evidence="7" id="KW-1185">Reference proteome</keyword>
<feature type="transmembrane region" description="Helical" evidence="1">
    <location>
        <begin position="12"/>
        <end position="36"/>
    </location>
</feature>
<name>A0A4V3BB29_9RHOB</name>
<dbReference type="InterPro" id="IPR010623">
    <property type="entry name" value="IcmF_C"/>
</dbReference>
<organism evidence="6 7">
    <name type="scientific">Meridianimarinicoccus aquatilis</name>
    <dbReference type="NCBI Taxonomy" id="2552766"/>
    <lineage>
        <taxon>Bacteria</taxon>
        <taxon>Pseudomonadati</taxon>
        <taxon>Pseudomonadota</taxon>
        <taxon>Alphaproteobacteria</taxon>
        <taxon>Rhodobacterales</taxon>
        <taxon>Paracoccaceae</taxon>
        <taxon>Meridianimarinicoccus</taxon>
    </lineage>
</organism>
<accession>A0A4V3BB29</accession>